<evidence type="ECO:0000313" key="12">
    <source>
        <dbReference type="EMBL" id="KAG2184076.1"/>
    </source>
</evidence>
<dbReference type="Pfam" id="PF07983">
    <property type="entry name" value="X8"/>
    <property type="match status" value="1"/>
</dbReference>
<feature type="signal peptide" evidence="10">
    <location>
        <begin position="1"/>
        <end position="21"/>
    </location>
</feature>
<evidence type="ECO:0000256" key="1">
    <source>
        <dbReference type="ARBA" id="ARBA00004196"/>
    </source>
</evidence>
<dbReference type="GO" id="GO:0042124">
    <property type="term" value="F:1,3-beta-glucanosyltransferase activity"/>
    <property type="evidence" value="ECO:0007669"/>
    <property type="project" value="TreeGrafter"/>
</dbReference>
<dbReference type="OrthoDB" id="421038at2759"/>
<evidence type="ECO:0000256" key="2">
    <source>
        <dbReference type="ARBA" id="ARBA00004589"/>
    </source>
</evidence>
<evidence type="ECO:0000256" key="4">
    <source>
        <dbReference type="ARBA" id="ARBA00022622"/>
    </source>
</evidence>
<dbReference type="Gene3D" id="3.20.20.80">
    <property type="entry name" value="Glycosidases"/>
    <property type="match status" value="1"/>
</dbReference>
<dbReference type="GO" id="GO:0005886">
    <property type="term" value="C:plasma membrane"/>
    <property type="evidence" value="ECO:0007669"/>
    <property type="project" value="UniProtKB-SubCell"/>
</dbReference>
<keyword evidence="10" id="KW-0808">Transferase</keyword>
<evidence type="ECO:0000256" key="3">
    <source>
        <dbReference type="ARBA" id="ARBA00007528"/>
    </source>
</evidence>
<dbReference type="GO" id="GO:0071970">
    <property type="term" value="P:fungal-type cell wall (1-&gt;3)-beta-D-glucan biosynthetic process"/>
    <property type="evidence" value="ECO:0007669"/>
    <property type="project" value="TreeGrafter"/>
</dbReference>
<keyword evidence="6 10" id="KW-0472">Membrane</keyword>
<keyword evidence="5 10" id="KW-0732">Signal</keyword>
<comment type="caution">
    <text evidence="12">The sequence shown here is derived from an EMBL/GenBank/DDBJ whole genome shotgun (WGS) entry which is preliminary data.</text>
</comment>
<dbReference type="InterPro" id="IPR017853">
    <property type="entry name" value="GH"/>
</dbReference>
<evidence type="ECO:0000256" key="7">
    <source>
        <dbReference type="ARBA" id="ARBA00023157"/>
    </source>
</evidence>
<dbReference type="PANTHER" id="PTHR31468">
    <property type="entry name" value="1,3-BETA-GLUCANOSYLTRANSFERASE GAS1"/>
    <property type="match status" value="1"/>
</dbReference>
<gene>
    <name evidence="12" type="ORF">INT44_009091</name>
</gene>
<evidence type="ECO:0000313" key="13">
    <source>
        <dbReference type="Proteomes" id="UP000612746"/>
    </source>
</evidence>
<protein>
    <recommendedName>
        <fullName evidence="10">1,3-beta-glucanosyltransferase</fullName>
        <ecNumber evidence="10">2.4.1.-</ecNumber>
    </recommendedName>
</protein>
<dbReference type="Pfam" id="PF03198">
    <property type="entry name" value="Glyco_hydro_72"/>
    <property type="match status" value="1"/>
</dbReference>
<dbReference type="InterPro" id="IPR004886">
    <property type="entry name" value="Glucanosyltransferase"/>
</dbReference>
<proteinExistence type="inferred from homology"/>
<sequence>MKSITLIAASILIWSAQLAIADKATDKKDAADSHPVYKVVKHVDEAPVAASTAEIHPIVIKGSKFFDSVTKDQFYVKGIAYQPRGMASANADTISDPLADPEMCKKSIELMKPLGVNVIRVYQVDPKQNHDECMKLFFDAGIYLLLDIATPKMFINRNSPEWTVDHYKAYTETVDAFIGYQNLFAFFAGNEVTTNTSTTEASAFVKASLRDIKKYIKSKNTREIPVGYANNDDPEIRDNIRDYFNCGEDSDARADFYGINIYEWCGESSFDQSGFANRTKELENYSIPAILSEYGCNLKTPRPFNEVEAIYGPDMTGVWSGGIAYEWSEEENNYGLVKIENGQVKPLDDYRNLLSYLPFVTPEVIKMDAYDVKRSQQSCPGITEKWKSHIELPPAPSSGACECMVNAQSCVTAESVKNGSSIGEQIGMLCGLMPCDIISTNASQGVYGNYSFCSGAEKLSILYGSYAETDASKCGFEGYARLVTPSLIGSKDQCAKIAPGSNAPKGGVGTKAIVEQANADTYLLPSLFTVCAMLSIASALLQMH</sequence>
<organism evidence="12 13">
    <name type="scientific">Umbelopsis vinacea</name>
    <dbReference type="NCBI Taxonomy" id="44442"/>
    <lineage>
        <taxon>Eukaryota</taxon>
        <taxon>Fungi</taxon>
        <taxon>Fungi incertae sedis</taxon>
        <taxon>Mucoromycota</taxon>
        <taxon>Mucoromycotina</taxon>
        <taxon>Umbelopsidomycetes</taxon>
        <taxon>Umbelopsidales</taxon>
        <taxon>Umbelopsidaceae</taxon>
        <taxon>Umbelopsis</taxon>
    </lineage>
</organism>
<evidence type="ECO:0000256" key="9">
    <source>
        <dbReference type="ARBA" id="ARBA00023288"/>
    </source>
</evidence>
<keyword evidence="8" id="KW-0325">Glycoprotein</keyword>
<dbReference type="Proteomes" id="UP000612746">
    <property type="component" value="Unassembled WGS sequence"/>
</dbReference>
<dbReference type="GO" id="GO:0098552">
    <property type="term" value="C:side of membrane"/>
    <property type="evidence" value="ECO:0007669"/>
    <property type="project" value="UniProtKB-KW"/>
</dbReference>
<dbReference type="AlphaFoldDB" id="A0A8H7Q1I6"/>
<comment type="similarity">
    <text evidence="3 10">Belongs to the glycosyl hydrolase 72 family.</text>
</comment>
<evidence type="ECO:0000259" key="11">
    <source>
        <dbReference type="SMART" id="SM00768"/>
    </source>
</evidence>
<name>A0A8H7Q1I6_9FUNG</name>
<keyword evidence="9 10" id="KW-0449">Lipoprotein</keyword>
<feature type="chain" id="PRO_5034680460" description="1,3-beta-glucanosyltransferase" evidence="10">
    <location>
        <begin position="22"/>
        <end position="544"/>
    </location>
</feature>
<dbReference type="PANTHER" id="PTHR31468:SF2">
    <property type="entry name" value="1,3-BETA-GLUCANOSYLTRANSFERASE GAS1"/>
    <property type="match status" value="1"/>
</dbReference>
<dbReference type="GO" id="GO:0031505">
    <property type="term" value="P:fungal-type cell wall organization"/>
    <property type="evidence" value="ECO:0007669"/>
    <property type="project" value="TreeGrafter"/>
</dbReference>
<comment type="function">
    <text evidence="10">Splits internally a 1,3-beta-glucan molecule and transfers the newly generated reducing end (the donor) to the non-reducing end of another 1,3-beta-glucan molecule (the acceptor) forming a 1,3-beta linkage, resulting in the elongation of 1,3-beta-glucan chains in the cell wall.</text>
</comment>
<dbReference type="InterPro" id="IPR012946">
    <property type="entry name" value="X8"/>
</dbReference>
<dbReference type="EC" id="2.4.1.-" evidence="10"/>
<keyword evidence="4 10" id="KW-0336">GPI-anchor</keyword>
<comment type="subcellular location">
    <subcellularLocation>
        <location evidence="1">Cell envelope</location>
    </subcellularLocation>
    <subcellularLocation>
        <location evidence="10">Cell membrane</location>
        <topology evidence="10">Lipid-anchor</topology>
        <topology evidence="10">GPI-anchor</topology>
    </subcellularLocation>
    <subcellularLocation>
        <location evidence="2">Membrane</location>
        <topology evidence="2">Lipid-anchor</topology>
        <topology evidence="2">GPI-anchor</topology>
    </subcellularLocation>
</comment>
<dbReference type="SMART" id="SM00768">
    <property type="entry name" value="X8"/>
    <property type="match status" value="1"/>
</dbReference>
<evidence type="ECO:0000256" key="6">
    <source>
        <dbReference type="ARBA" id="ARBA00023136"/>
    </source>
</evidence>
<evidence type="ECO:0000256" key="8">
    <source>
        <dbReference type="ARBA" id="ARBA00023180"/>
    </source>
</evidence>
<keyword evidence="7" id="KW-1015">Disulfide bond</keyword>
<evidence type="ECO:0000256" key="10">
    <source>
        <dbReference type="RuleBase" id="RU361209"/>
    </source>
</evidence>
<feature type="domain" description="X8" evidence="11">
    <location>
        <begin position="408"/>
        <end position="496"/>
    </location>
</feature>
<keyword evidence="13" id="KW-1185">Reference proteome</keyword>
<dbReference type="Gene3D" id="1.20.58.1040">
    <property type="match status" value="1"/>
</dbReference>
<dbReference type="FunFam" id="3.20.20.80:FF:000038">
    <property type="entry name" value="1,3-beta-glucanosyltransferase"/>
    <property type="match status" value="1"/>
</dbReference>
<dbReference type="SUPFAM" id="SSF51445">
    <property type="entry name" value="(Trans)glycosidases"/>
    <property type="match status" value="1"/>
</dbReference>
<accession>A0A8H7Q1I6</accession>
<reference evidence="12" key="1">
    <citation type="submission" date="2020-12" db="EMBL/GenBank/DDBJ databases">
        <title>Metabolic potential, ecology and presence of endohyphal bacteria is reflected in genomic diversity of Mucoromycotina.</title>
        <authorList>
            <person name="Muszewska A."/>
            <person name="Okrasinska A."/>
            <person name="Steczkiewicz K."/>
            <person name="Drgas O."/>
            <person name="Orlowska M."/>
            <person name="Perlinska-Lenart U."/>
            <person name="Aleksandrzak-Piekarczyk T."/>
            <person name="Szatraj K."/>
            <person name="Zielenkiewicz U."/>
            <person name="Pilsyk S."/>
            <person name="Malc E."/>
            <person name="Mieczkowski P."/>
            <person name="Kruszewska J.S."/>
            <person name="Biernat P."/>
            <person name="Pawlowska J."/>
        </authorList>
    </citation>
    <scope>NUCLEOTIDE SEQUENCE</scope>
    <source>
        <strain evidence="12">WA0000051536</strain>
    </source>
</reference>
<dbReference type="EMBL" id="JAEPRA010000006">
    <property type="protein sequence ID" value="KAG2184076.1"/>
    <property type="molecule type" value="Genomic_DNA"/>
</dbReference>
<evidence type="ECO:0000256" key="5">
    <source>
        <dbReference type="ARBA" id="ARBA00022729"/>
    </source>
</evidence>